<evidence type="ECO:0000256" key="2">
    <source>
        <dbReference type="ARBA" id="ARBA00022723"/>
    </source>
</evidence>
<evidence type="ECO:0000256" key="4">
    <source>
        <dbReference type="PROSITE-ProRule" id="PRU00433"/>
    </source>
</evidence>
<keyword evidence="7" id="KW-1185">Reference proteome</keyword>
<organism evidence="6 7">
    <name type="scientific">Lacibacter sediminis</name>
    <dbReference type="NCBI Taxonomy" id="2760713"/>
    <lineage>
        <taxon>Bacteria</taxon>
        <taxon>Pseudomonadati</taxon>
        <taxon>Bacteroidota</taxon>
        <taxon>Chitinophagia</taxon>
        <taxon>Chitinophagales</taxon>
        <taxon>Chitinophagaceae</taxon>
        <taxon>Lacibacter</taxon>
    </lineage>
</organism>
<protein>
    <submittedName>
        <fullName evidence="6">Cytochrome c</fullName>
    </submittedName>
</protein>
<keyword evidence="1 4" id="KW-0349">Heme</keyword>
<evidence type="ECO:0000313" key="6">
    <source>
        <dbReference type="EMBL" id="QNA45074.1"/>
    </source>
</evidence>
<dbReference type="RefSeq" id="WP_182803813.1">
    <property type="nucleotide sequence ID" value="NZ_CP060007.1"/>
</dbReference>
<dbReference type="SUPFAM" id="SSF46626">
    <property type="entry name" value="Cytochrome c"/>
    <property type="match status" value="2"/>
</dbReference>
<accession>A0A7G5XHX1</accession>
<dbReference type="Gene3D" id="1.10.760.10">
    <property type="entry name" value="Cytochrome c-like domain"/>
    <property type="match status" value="2"/>
</dbReference>
<name>A0A7G5XHX1_9BACT</name>
<evidence type="ECO:0000256" key="3">
    <source>
        <dbReference type="ARBA" id="ARBA00023004"/>
    </source>
</evidence>
<proteinExistence type="predicted"/>
<gene>
    <name evidence="6" type="ORF">H4075_02430</name>
</gene>
<keyword evidence="2 4" id="KW-0479">Metal-binding</keyword>
<dbReference type="GO" id="GO:0020037">
    <property type="term" value="F:heme binding"/>
    <property type="evidence" value="ECO:0007669"/>
    <property type="project" value="InterPro"/>
</dbReference>
<dbReference type="GO" id="GO:0009055">
    <property type="term" value="F:electron transfer activity"/>
    <property type="evidence" value="ECO:0007669"/>
    <property type="project" value="InterPro"/>
</dbReference>
<feature type="domain" description="Cytochrome c" evidence="5">
    <location>
        <begin position="198"/>
        <end position="305"/>
    </location>
</feature>
<feature type="domain" description="Cytochrome c" evidence="5">
    <location>
        <begin position="48"/>
        <end position="158"/>
    </location>
</feature>
<keyword evidence="3 4" id="KW-0408">Iron</keyword>
<evidence type="ECO:0000313" key="7">
    <source>
        <dbReference type="Proteomes" id="UP000515344"/>
    </source>
</evidence>
<evidence type="ECO:0000259" key="5">
    <source>
        <dbReference type="PROSITE" id="PS51007"/>
    </source>
</evidence>
<evidence type="ECO:0000256" key="1">
    <source>
        <dbReference type="ARBA" id="ARBA00022617"/>
    </source>
</evidence>
<dbReference type="Proteomes" id="UP000515344">
    <property type="component" value="Chromosome"/>
</dbReference>
<dbReference type="InterPro" id="IPR036909">
    <property type="entry name" value="Cyt_c-like_dom_sf"/>
</dbReference>
<dbReference type="KEGG" id="lacs:H4075_02430"/>
<dbReference type="PANTHER" id="PTHR35008:SF8">
    <property type="entry name" value="ALCOHOL DEHYDROGENASE CYTOCHROME C SUBUNIT"/>
    <property type="match status" value="1"/>
</dbReference>
<dbReference type="GO" id="GO:0046872">
    <property type="term" value="F:metal ion binding"/>
    <property type="evidence" value="ECO:0007669"/>
    <property type="project" value="UniProtKB-KW"/>
</dbReference>
<dbReference type="PROSITE" id="PS51007">
    <property type="entry name" value="CYTC"/>
    <property type="match status" value="2"/>
</dbReference>
<reference evidence="7" key="1">
    <citation type="submission" date="2020-08" db="EMBL/GenBank/DDBJ databases">
        <title>Lacibacter sp. S13-6-6 genome sequencing.</title>
        <authorList>
            <person name="Jin L."/>
        </authorList>
    </citation>
    <scope>NUCLEOTIDE SEQUENCE [LARGE SCALE GENOMIC DNA]</scope>
    <source>
        <strain evidence="7">S13-6-6</strain>
    </source>
</reference>
<dbReference type="Pfam" id="PF00034">
    <property type="entry name" value="Cytochrom_C"/>
    <property type="match status" value="2"/>
</dbReference>
<dbReference type="PANTHER" id="PTHR35008">
    <property type="entry name" value="BLL4482 PROTEIN-RELATED"/>
    <property type="match status" value="1"/>
</dbReference>
<dbReference type="InterPro" id="IPR051459">
    <property type="entry name" value="Cytochrome_c-type_DH"/>
</dbReference>
<sequence length="314" mass="34752">MKRFKKIAKWTGFILLFIIVALTALTATRQDLRFEAPYPNIKASTDSTVIAQGKHLVYSMAHCADCHSNQNTDSLAQLGIEPTLSGGRKFAFELGNFYSRNITADEETGIGKLTDAEIARTLYYGVNSKGQAMIDFMPFHNVSEEHMTAIISYLRTLKPVKNVVPENEYSTLGKVLKAFLVKPVGPKGTIPKTVTPDTTAAYGNYIVNNVANCAGCHTLRGPTGDYIGEPLAGGNAFVEPGLDTLTPPNLTPHPESRIYGWSKQNFIDRVRMGKLIKHSHMPWNSYKKMTDDELTAIYNYLQSVKPAKTSVEKK</sequence>
<dbReference type="InterPro" id="IPR009056">
    <property type="entry name" value="Cyt_c-like_dom"/>
</dbReference>
<dbReference type="AlphaFoldDB" id="A0A7G5XHX1"/>
<dbReference type="EMBL" id="CP060007">
    <property type="protein sequence ID" value="QNA45074.1"/>
    <property type="molecule type" value="Genomic_DNA"/>
</dbReference>